<evidence type="ECO:0000256" key="1">
    <source>
        <dbReference type="ARBA" id="ARBA00004651"/>
    </source>
</evidence>
<feature type="transmembrane region" description="Helical" evidence="9">
    <location>
        <begin position="237"/>
        <end position="260"/>
    </location>
</feature>
<dbReference type="GO" id="GO:0046688">
    <property type="term" value="P:response to copper ion"/>
    <property type="evidence" value="ECO:0007669"/>
    <property type="project" value="InterPro"/>
</dbReference>
<feature type="transmembrane region" description="Helical" evidence="9">
    <location>
        <begin position="162"/>
        <end position="181"/>
    </location>
</feature>
<keyword evidence="6 9" id="KW-1133">Transmembrane helix</keyword>
<dbReference type="STRING" id="1296565.SAMN05660657_04317"/>
<feature type="transmembrane region" description="Helical" evidence="9">
    <location>
        <begin position="345"/>
        <end position="363"/>
    </location>
</feature>
<dbReference type="InterPro" id="IPR032694">
    <property type="entry name" value="CopC/D"/>
</dbReference>
<dbReference type="AlphaFoldDB" id="A0A1I7CCG5"/>
<dbReference type="InterPro" id="IPR008457">
    <property type="entry name" value="Cu-R_CopD_dom"/>
</dbReference>
<evidence type="ECO:0000256" key="7">
    <source>
        <dbReference type="ARBA" id="ARBA00023008"/>
    </source>
</evidence>
<evidence type="ECO:0000256" key="2">
    <source>
        <dbReference type="ARBA" id="ARBA00022475"/>
    </source>
</evidence>
<feature type="transmembrane region" description="Helical" evidence="9">
    <location>
        <begin position="193"/>
        <end position="217"/>
    </location>
</feature>
<dbReference type="Pfam" id="PF04234">
    <property type="entry name" value="CopC"/>
    <property type="match status" value="1"/>
</dbReference>
<sequence>MSTTVAARRSPRPGLLLLVLVAGWLGLGVATAGPASAHAELVSTDPGESARLDEVPAQVTLRFTEGVSLGAGYARVLGDDGARVDTGAATVEGDTVTVPLRGDLPDASYVVTYRVVSADSHPISGAFAFVVGDGELADAGAVATDPDADPFVAAALPAARSLGFAGEAVGLGVPAFLLLCWPAGWASRRMRLLTTAGLLTVAGAAVLTFLLQGPYAAGAGLGSLLDPTLVGATGSSSFGLTTLGRGALALVLAALLVPLWRRAAPPQSQEAAGLAVLGGGVVLTTAAVGHPVAGSLPVFATAVTAVHVAAMVLWLGGLAALLAGLVRPGVEAGELAAALPRWSRVASGAVAALVVTGVVQSVREVGSPAALVSTTYGWVLLAKLALVLLLLAAAGVSRVWVQQHLGVTRARPGGRRRVTAHAFAAAAAGPSGAEEGPVVEAARARAAVQARGAVEDVAPLRRSVLVEAAVAAVVLVLSAVLVGTPPARATIAEPVDVTLPLESAAGESGSVQLSIDPARAGANTLHLYLFDDDGQLAQPADLRVTLTEPEQEIGPLDVDLEPAGPGHWVADGMSIPGAGTWTAAVTVRLDEFTATTASTDFPVR</sequence>
<name>A0A1I7CCG5_9ACTN</name>
<dbReference type="Gene3D" id="2.60.40.1220">
    <property type="match status" value="1"/>
</dbReference>
<dbReference type="OrthoDB" id="5242236at2"/>
<evidence type="ECO:0000256" key="8">
    <source>
        <dbReference type="ARBA" id="ARBA00023136"/>
    </source>
</evidence>
<dbReference type="InterPro" id="IPR014756">
    <property type="entry name" value="Ig_E-set"/>
</dbReference>
<keyword evidence="3 9" id="KW-0812">Transmembrane</keyword>
<evidence type="ECO:0000313" key="12">
    <source>
        <dbReference type="EMBL" id="SFT97096.1"/>
    </source>
</evidence>
<reference evidence="13" key="1">
    <citation type="submission" date="2016-10" db="EMBL/GenBank/DDBJ databases">
        <authorList>
            <person name="Varghese N."/>
            <person name="Submissions S."/>
        </authorList>
    </citation>
    <scope>NUCLEOTIDE SEQUENCE [LARGE SCALE GENOMIC DNA]</scope>
    <source>
        <strain evidence="13">DSM 46136</strain>
    </source>
</reference>
<evidence type="ECO:0000256" key="6">
    <source>
        <dbReference type="ARBA" id="ARBA00022989"/>
    </source>
</evidence>
<dbReference type="EMBL" id="FPBA01000020">
    <property type="protein sequence ID" value="SFT97096.1"/>
    <property type="molecule type" value="Genomic_DNA"/>
</dbReference>
<dbReference type="GO" id="GO:0006825">
    <property type="term" value="P:copper ion transport"/>
    <property type="evidence" value="ECO:0007669"/>
    <property type="project" value="InterPro"/>
</dbReference>
<feature type="transmembrane region" description="Helical" evidence="9">
    <location>
        <begin position="375"/>
        <end position="401"/>
    </location>
</feature>
<keyword evidence="4" id="KW-0479">Metal-binding</keyword>
<organism evidence="12 13">
    <name type="scientific">Geodermatophilus amargosae</name>
    <dbReference type="NCBI Taxonomy" id="1296565"/>
    <lineage>
        <taxon>Bacteria</taxon>
        <taxon>Bacillati</taxon>
        <taxon>Actinomycetota</taxon>
        <taxon>Actinomycetes</taxon>
        <taxon>Geodermatophilales</taxon>
        <taxon>Geodermatophilaceae</taxon>
        <taxon>Geodermatophilus</taxon>
    </lineage>
</organism>
<dbReference type="PANTHER" id="PTHR34820">
    <property type="entry name" value="INNER MEMBRANE PROTEIN YEBZ"/>
    <property type="match status" value="1"/>
</dbReference>
<dbReference type="InterPro" id="IPR007348">
    <property type="entry name" value="CopC_dom"/>
</dbReference>
<dbReference type="Proteomes" id="UP000199546">
    <property type="component" value="Unassembled WGS sequence"/>
</dbReference>
<dbReference type="Pfam" id="PF05425">
    <property type="entry name" value="CopD"/>
    <property type="match status" value="1"/>
</dbReference>
<proteinExistence type="predicted"/>
<accession>A0A1I7CCG5</accession>
<evidence type="ECO:0000259" key="11">
    <source>
        <dbReference type="Pfam" id="PF05425"/>
    </source>
</evidence>
<comment type="subcellular location">
    <subcellularLocation>
        <location evidence="1">Cell membrane</location>
        <topology evidence="1">Multi-pass membrane protein</topology>
    </subcellularLocation>
</comment>
<dbReference type="InterPro" id="IPR014755">
    <property type="entry name" value="Cu-Rt/internalin_Ig-like"/>
</dbReference>
<dbReference type="RefSeq" id="WP_093582699.1">
    <property type="nucleotide sequence ID" value="NZ_FPBA01000020.1"/>
</dbReference>
<feature type="domain" description="CopC" evidence="10">
    <location>
        <begin position="38"/>
        <end position="131"/>
    </location>
</feature>
<dbReference type="GO" id="GO:0042597">
    <property type="term" value="C:periplasmic space"/>
    <property type="evidence" value="ECO:0007669"/>
    <property type="project" value="InterPro"/>
</dbReference>
<protein>
    <submittedName>
        <fullName evidence="12">Copper transport protein</fullName>
    </submittedName>
</protein>
<keyword evidence="7" id="KW-0186">Copper</keyword>
<evidence type="ECO:0000256" key="5">
    <source>
        <dbReference type="ARBA" id="ARBA00022729"/>
    </source>
</evidence>
<dbReference type="PANTHER" id="PTHR34820:SF4">
    <property type="entry name" value="INNER MEMBRANE PROTEIN YEBZ"/>
    <property type="match status" value="1"/>
</dbReference>
<evidence type="ECO:0000313" key="13">
    <source>
        <dbReference type="Proteomes" id="UP000199546"/>
    </source>
</evidence>
<keyword evidence="5" id="KW-0732">Signal</keyword>
<evidence type="ECO:0000256" key="3">
    <source>
        <dbReference type="ARBA" id="ARBA00022692"/>
    </source>
</evidence>
<dbReference type="GO" id="GO:0005886">
    <property type="term" value="C:plasma membrane"/>
    <property type="evidence" value="ECO:0007669"/>
    <property type="project" value="UniProtKB-SubCell"/>
</dbReference>
<keyword evidence="8 9" id="KW-0472">Membrane</keyword>
<feature type="transmembrane region" description="Helical" evidence="9">
    <location>
        <begin position="464"/>
        <end position="483"/>
    </location>
</feature>
<dbReference type="GO" id="GO:0005507">
    <property type="term" value="F:copper ion binding"/>
    <property type="evidence" value="ECO:0007669"/>
    <property type="project" value="InterPro"/>
</dbReference>
<evidence type="ECO:0000256" key="4">
    <source>
        <dbReference type="ARBA" id="ARBA00022723"/>
    </source>
</evidence>
<gene>
    <name evidence="12" type="ORF">SAMN05660657_04317</name>
</gene>
<keyword evidence="13" id="KW-1185">Reference proteome</keyword>
<feature type="transmembrane region" description="Helical" evidence="9">
    <location>
        <begin position="272"/>
        <end position="293"/>
    </location>
</feature>
<dbReference type="SUPFAM" id="SSF81296">
    <property type="entry name" value="E set domains"/>
    <property type="match status" value="1"/>
</dbReference>
<feature type="transmembrane region" description="Helical" evidence="9">
    <location>
        <begin position="299"/>
        <end position="325"/>
    </location>
</feature>
<evidence type="ECO:0000259" key="10">
    <source>
        <dbReference type="Pfam" id="PF04234"/>
    </source>
</evidence>
<keyword evidence="2" id="KW-1003">Cell membrane</keyword>
<feature type="domain" description="Copper resistance protein D" evidence="11">
    <location>
        <begin position="337"/>
        <end position="417"/>
    </location>
</feature>
<evidence type="ECO:0000256" key="9">
    <source>
        <dbReference type="SAM" id="Phobius"/>
    </source>
</evidence>